<dbReference type="STRING" id="1423763.FC46_GL000583"/>
<feature type="transmembrane region" description="Helical" evidence="6">
    <location>
        <begin position="108"/>
        <end position="126"/>
    </location>
</feature>
<dbReference type="PIRSF" id="PIRSF006483">
    <property type="entry name" value="Membrane_protein_YitT"/>
    <property type="match status" value="1"/>
</dbReference>
<accession>A0A0R1U8R7</accession>
<evidence type="ECO:0000256" key="4">
    <source>
        <dbReference type="ARBA" id="ARBA00022989"/>
    </source>
</evidence>
<dbReference type="Proteomes" id="UP000051036">
    <property type="component" value="Unassembled WGS sequence"/>
</dbReference>
<dbReference type="Pfam" id="PF02588">
    <property type="entry name" value="YitT_membrane"/>
    <property type="match status" value="1"/>
</dbReference>
<feature type="transmembrane region" description="Helical" evidence="6">
    <location>
        <begin position="146"/>
        <end position="167"/>
    </location>
</feature>
<dbReference type="InterPro" id="IPR003740">
    <property type="entry name" value="YitT"/>
</dbReference>
<evidence type="ECO:0000256" key="5">
    <source>
        <dbReference type="ARBA" id="ARBA00023136"/>
    </source>
</evidence>
<organism evidence="8 9">
    <name type="scientific">Lactobacillus kalixensis DSM 16043</name>
    <dbReference type="NCBI Taxonomy" id="1423763"/>
    <lineage>
        <taxon>Bacteria</taxon>
        <taxon>Bacillati</taxon>
        <taxon>Bacillota</taxon>
        <taxon>Bacilli</taxon>
        <taxon>Lactobacillales</taxon>
        <taxon>Lactobacillaceae</taxon>
        <taxon>Lactobacillus</taxon>
    </lineage>
</organism>
<sequence length="280" mass="30840">MMTNNITKHSWFRWVIFLIGLEIVAISINLFYAPINVAAGGSTGISILVDAVWGIDRPITVFVVNMLMLILAAIFLGMKTTKNIALGSLVLPLLMKITPSFRATNDDLLAVIYGGALMGLGVSLLYRVNASSGGTTIPPMILKKYFYINPAISLLAVDMIVIFMNIFVDGWNAFLMAAFSQVVTAITMNYCETGFDKKYQVRIMSNDKLEDIKESLLETYKGLTVYNVVGGHSDNEKQQLLIVIDSNEYGGLLRSIHEIDPDAFMITSNVAKVHGGRWGI</sequence>
<name>A0A0R1U8R7_9LACO</name>
<dbReference type="Gene3D" id="3.30.70.120">
    <property type="match status" value="1"/>
</dbReference>
<evidence type="ECO:0000313" key="8">
    <source>
        <dbReference type="EMBL" id="KRL89680.1"/>
    </source>
</evidence>
<evidence type="ECO:0000256" key="3">
    <source>
        <dbReference type="ARBA" id="ARBA00022692"/>
    </source>
</evidence>
<dbReference type="CDD" id="cd16380">
    <property type="entry name" value="YitT_C"/>
    <property type="match status" value="1"/>
</dbReference>
<proteinExistence type="predicted"/>
<feature type="transmembrane region" description="Helical" evidence="6">
    <location>
        <begin position="59"/>
        <end position="77"/>
    </location>
</feature>
<dbReference type="InterPro" id="IPR019264">
    <property type="entry name" value="DUF2179"/>
</dbReference>
<evidence type="ECO:0000256" key="6">
    <source>
        <dbReference type="SAM" id="Phobius"/>
    </source>
</evidence>
<dbReference type="AlphaFoldDB" id="A0A0R1U8R7"/>
<gene>
    <name evidence="8" type="ORF">FC46_GL000583</name>
</gene>
<feature type="domain" description="DUF2179" evidence="7">
    <location>
        <begin position="222"/>
        <end position="275"/>
    </location>
</feature>
<protein>
    <recommendedName>
        <fullName evidence="7">DUF2179 domain-containing protein</fullName>
    </recommendedName>
</protein>
<evidence type="ECO:0000313" key="9">
    <source>
        <dbReference type="Proteomes" id="UP000051036"/>
    </source>
</evidence>
<dbReference type="GO" id="GO:0005886">
    <property type="term" value="C:plasma membrane"/>
    <property type="evidence" value="ECO:0007669"/>
    <property type="project" value="UniProtKB-SubCell"/>
</dbReference>
<dbReference type="InterPro" id="IPR051461">
    <property type="entry name" value="UPF0750_membrane"/>
</dbReference>
<keyword evidence="9" id="KW-1185">Reference proteome</keyword>
<feature type="transmembrane region" description="Helical" evidence="6">
    <location>
        <begin position="173"/>
        <end position="191"/>
    </location>
</feature>
<feature type="transmembrane region" description="Helical" evidence="6">
    <location>
        <begin position="12"/>
        <end position="32"/>
    </location>
</feature>
<dbReference type="PANTHER" id="PTHR33545">
    <property type="entry name" value="UPF0750 MEMBRANE PROTEIN YITT-RELATED"/>
    <property type="match status" value="1"/>
</dbReference>
<evidence type="ECO:0000259" key="7">
    <source>
        <dbReference type="Pfam" id="PF10035"/>
    </source>
</evidence>
<dbReference type="EMBL" id="AZFM01000019">
    <property type="protein sequence ID" value="KRL89680.1"/>
    <property type="molecule type" value="Genomic_DNA"/>
</dbReference>
<keyword evidence="2" id="KW-1003">Cell membrane</keyword>
<keyword evidence="3 6" id="KW-0812">Transmembrane</keyword>
<reference evidence="8 9" key="1">
    <citation type="journal article" date="2015" name="Genome Announc.">
        <title>Expanding the biotechnology potential of lactobacilli through comparative genomics of 213 strains and associated genera.</title>
        <authorList>
            <person name="Sun Z."/>
            <person name="Harris H.M."/>
            <person name="McCann A."/>
            <person name="Guo C."/>
            <person name="Argimon S."/>
            <person name="Zhang W."/>
            <person name="Yang X."/>
            <person name="Jeffery I.B."/>
            <person name="Cooney J.C."/>
            <person name="Kagawa T.F."/>
            <person name="Liu W."/>
            <person name="Song Y."/>
            <person name="Salvetti E."/>
            <person name="Wrobel A."/>
            <person name="Rasinkangas P."/>
            <person name="Parkhill J."/>
            <person name="Rea M.C."/>
            <person name="O'Sullivan O."/>
            <person name="Ritari J."/>
            <person name="Douillard F.P."/>
            <person name="Paul Ross R."/>
            <person name="Yang R."/>
            <person name="Briner A.E."/>
            <person name="Felis G.E."/>
            <person name="de Vos W.M."/>
            <person name="Barrangou R."/>
            <person name="Klaenhammer T.R."/>
            <person name="Caufield P.W."/>
            <person name="Cui Y."/>
            <person name="Zhang H."/>
            <person name="O'Toole P.W."/>
        </authorList>
    </citation>
    <scope>NUCLEOTIDE SEQUENCE [LARGE SCALE GENOMIC DNA]</scope>
    <source>
        <strain evidence="8 9">DSM 16043</strain>
    </source>
</reference>
<feature type="transmembrane region" description="Helical" evidence="6">
    <location>
        <begin position="84"/>
        <end position="102"/>
    </location>
</feature>
<keyword evidence="4 6" id="KW-1133">Transmembrane helix</keyword>
<keyword evidence="5 6" id="KW-0472">Membrane</keyword>
<dbReference type="PANTHER" id="PTHR33545:SF9">
    <property type="entry name" value="UPF0750 MEMBRANE PROTEIN YITE"/>
    <property type="match status" value="1"/>
</dbReference>
<comment type="caution">
    <text evidence="8">The sequence shown here is derived from an EMBL/GenBank/DDBJ whole genome shotgun (WGS) entry which is preliminary data.</text>
</comment>
<dbReference type="InterPro" id="IPR015867">
    <property type="entry name" value="N-reg_PII/ATP_PRibTrfase_C"/>
</dbReference>
<comment type="subcellular location">
    <subcellularLocation>
        <location evidence="1">Cell membrane</location>
        <topology evidence="1">Multi-pass membrane protein</topology>
    </subcellularLocation>
</comment>
<evidence type="ECO:0000256" key="2">
    <source>
        <dbReference type="ARBA" id="ARBA00022475"/>
    </source>
</evidence>
<dbReference type="Pfam" id="PF10035">
    <property type="entry name" value="DUF2179"/>
    <property type="match status" value="1"/>
</dbReference>
<evidence type="ECO:0000256" key="1">
    <source>
        <dbReference type="ARBA" id="ARBA00004651"/>
    </source>
</evidence>
<dbReference type="PATRIC" id="fig|1423763.3.peg.587"/>